<feature type="binding site" evidence="13">
    <location>
        <begin position="137"/>
        <end position="140"/>
    </location>
    <ligand>
        <name>substrate</name>
    </ligand>
</feature>
<evidence type="ECO:0000256" key="14">
    <source>
        <dbReference type="SAM" id="MobiDB-lite"/>
    </source>
</evidence>
<comment type="catalytic activity">
    <reaction evidence="12">
        <text>oxaloacetate + H(+) = pyruvate + CO2</text>
        <dbReference type="Rhea" id="RHEA:15641"/>
        <dbReference type="ChEBI" id="CHEBI:15361"/>
        <dbReference type="ChEBI" id="CHEBI:15378"/>
        <dbReference type="ChEBI" id="CHEBI:16452"/>
        <dbReference type="ChEBI" id="CHEBI:16526"/>
        <dbReference type="EC" id="4.1.1.112"/>
    </reaction>
</comment>
<dbReference type="GO" id="GO:0047443">
    <property type="term" value="F:4-hydroxy-4-methyl-2-oxoglutarate aldolase activity"/>
    <property type="evidence" value="ECO:0007669"/>
    <property type="project" value="UniProtKB-EC"/>
</dbReference>
<evidence type="ECO:0000313" key="15">
    <source>
        <dbReference type="EMBL" id="EOY52083.1"/>
    </source>
</evidence>
<evidence type="ECO:0000256" key="10">
    <source>
        <dbReference type="ARBA" id="ARBA00030169"/>
    </source>
</evidence>
<dbReference type="GO" id="GO:0008948">
    <property type="term" value="F:oxaloacetate decarboxylase activity"/>
    <property type="evidence" value="ECO:0007669"/>
    <property type="project" value="UniProtKB-EC"/>
</dbReference>
<evidence type="ECO:0000256" key="11">
    <source>
        <dbReference type="ARBA" id="ARBA00032305"/>
    </source>
</evidence>
<evidence type="ECO:0000313" key="16">
    <source>
        <dbReference type="Proteomes" id="UP000014062"/>
    </source>
</evidence>
<comment type="catalytic activity">
    <reaction evidence="1">
        <text>4-hydroxy-4-methyl-2-oxoglutarate = 2 pyruvate</text>
        <dbReference type="Rhea" id="RHEA:22748"/>
        <dbReference type="ChEBI" id="CHEBI:15361"/>
        <dbReference type="ChEBI" id="CHEBI:58276"/>
        <dbReference type="EC" id="4.1.3.17"/>
    </reaction>
</comment>
<keyword evidence="15" id="KW-0413">Isomerase</keyword>
<evidence type="ECO:0000256" key="7">
    <source>
        <dbReference type="ARBA" id="ARBA00016549"/>
    </source>
</evidence>
<reference evidence="16" key="1">
    <citation type="journal article" date="2013" name="Genome Biol. Evol.">
        <title>The genome sequence of Streptomyces lividans 66 reveals a novel tRNA-dependent peptide biosynthetic system within a metal-related genomic island.</title>
        <authorList>
            <person name="Cruz-Morales P."/>
            <person name="Vijgenboom E."/>
            <person name="Iruegas-Bocardo F."/>
            <person name="Girard G."/>
            <person name="Yanez-Guerra L.A."/>
            <person name="Ramos-Aboites H.E."/>
            <person name="Pernodet J.L."/>
            <person name="Anne J."/>
            <person name="van Wezel G.P."/>
            <person name="Barona-Gomez F."/>
        </authorList>
    </citation>
    <scope>NUCLEOTIDE SEQUENCE [LARGE SCALE GENOMIC DNA]</scope>
    <source>
        <strain evidence="16">1326</strain>
    </source>
</reference>
<dbReference type="SUPFAM" id="SSF89562">
    <property type="entry name" value="RraA-like"/>
    <property type="match status" value="1"/>
</dbReference>
<evidence type="ECO:0000256" key="9">
    <source>
        <dbReference type="ARBA" id="ARBA00029596"/>
    </source>
</evidence>
<comment type="function">
    <text evidence="8">Catalyzes the aldol cleavage of 4-hydroxy-4-methyl-2-oxoglutarate (HMG) into 2 molecules of pyruvate. Also contains a secondary oxaloacetate (OAA) decarboxylase activity due to the common pyruvate enolate transition state formed following C-C bond cleavage in the retro-aldol and decarboxylation reactions.</text>
</comment>
<comment type="cofactor">
    <cofactor evidence="2">
        <name>a divalent metal cation</name>
        <dbReference type="ChEBI" id="CHEBI:60240"/>
    </cofactor>
</comment>
<dbReference type="PANTHER" id="PTHR33254">
    <property type="entry name" value="4-HYDROXY-4-METHYL-2-OXOGLUTARATE ALDOLASE 3-RELATED"/>
    <property type="match status" value="1"/>
</dbReference>
<evidence type="ECO:0000256" key="12">
    <source>
        <dbReference type="ARBA" id="ARBA00047973"/>
    </source>
</evidence>
<evidence type="ECO:0000256" key="2">
    <source>
        <dbReference type="ARBA" id="ARBA00001968"/>
    </source>
</evidence>
<evidence type="ECO:0000256" key="5">
    <source>
        <dbReference type="ARBA" id="ARBA00012213"/>
    </source>
</evidence>
<accession>A0A7U9HFT2</accession>
<dbReference type="EMBL" id="CM001889">
    <property type="protein sequence ID" value="EOY52083.1"/>
    <property type="molecule type" value="Genomic_DNA"/>
</dbReference>
<dbReference type="EC" id="4.1.1.112" evidence="6"/>
<feature type="binding site" evidence="13">
    <location>
        <position position="160"/>
    </location>
    <ligand>
        <name>Mg(2+)</name>
        <dbReference type="ChEBI" id="CHEBI:18420"/>
    </ligand>
</feature>
<evidence type="ECO:0000256" key="13">
    <source>
        <dbReference type="PIRSR" id="PIRSR605493-1"/>
    </source>
</evidence>
<evidence type="ECO:0000256" key="1">
    <source>
        <dbReference type="ARBA" id="ARBA00001342"/>
    </source>
</evidence>
<dbReference type="InterPro" id="IPR036704">
    <property type="entry name" value="RraA/RraA-like_sf"/>
</dbReference>
<keyword evidence="13" id="KW-0460">Magnesium</keyword>
<dbReference type="RefSeq" id="WP_016327967.1">
    <property type="nucleotide sequence ID" value="NZ_CM001889.1"/>
</dbReference>
<evidence type="ECO:0000256" key="6">
    <source>
        <dbReference type="ARBA" id="ARBA00012947"/>
    </source>
</evidence>
<organism evidence="15 16">
    <name type="scientific">Streptomyces lividans 1326</name>
    <dbReference type="NCBI Taxonomy" id="1200984"/>
    <lineage>
        <taxon>Bacteria</taxon>
        <taxon>Bacillati</taxon>
        <taxon>Actinomycetota</taxon>
        <taxon>Actinomycetes</taxon>
        <taxon>Kitasatosporales</taxon>
        <taxon>Streptomycetaceae</taxon>
        <taxon>Streptomyces</taxon>
    </lineage>
</organism>
<dbReference type="Gene3D" id="3.50.30.40">
    <property type="entry name" value="Ribonuclease E inhibitor RraA/RraA-like"/>
    <property type="match status" value="1"/>
</dbReference>
<sequence>MTMSLPRPAGHEADGAAAADAKPVWDLPVHGEPWERPDGELVRSLNRVSSATACAKLHELGIRRSYLSGPTALDLGNKVTGPARTLQFMPQREDVASGLAQEYVERSTALWAVLEEVQPGDVLVVQAYGSAFTGCLGDMLVRYFKRKGGAGIVVDGRIRDAPRVRELGVPIWCTGTTPHYASQSELFPWAYDVPVAAGGVLTLPGDLVVADDDGAVVVPVSKAQEIVDSAFDHEQWEEFSRMRIDQGARLSDYYPLSPDSREEYEQWRASKR</sequence>
<dbReference type="GO" id="GO:0046872">
    <property type="term" value="F:metal ion binding"/>
    <property type="evidence" value="ECO:0007669"/>
    <property type="project" value="UniProtKB-KW"/>
</dbReference>
<dbReference type="CDD" id="cd16841">
    <property type="entry name" value="RraA_family"/>
    <property type="match status" value="1"/>
</dbReference>
<feature type="region of interest" description="Disordered" evidence="14">
    <location>
        <begin position="1"/>
        <end position="22"/>
    </location>
</feature>
<dbReference type="Pfam" id="PF03737">
    <property type="entry name" value="RraA-like"/>
    <property type="match status" value="1"/>
</dbReference>
<protein>
    <recommendedName>
        <fullName evidence="7">Putative 4-hydroxy-4-methyl-2-oxoglutarate aldolase</fullName>
        <ecNumber evidence="6">4.1.1.112</ecNumber>
        <ecNumber evidence="5">4.1.3.17</ecNumber>
    </recommendedName>
    <alternativeName>
        <fullName evidence="11">Oxaloacetate decarboxylase</fullName>
    </alternativeName>
    <alternativeName>
        <fullName evidence="9">Regulator of ribonuclease activity homolog</fullName>
    </alternativeName>
    <alternativeName>
        <fullName evidence="10">RraA-like protein</fullName>
    </alternativeName>
</protein>
<gene>
    <name evidence="15" type="ORF">SLI_7379</name>
</gene>
<evidence type="ECO:0000256" key="8">
    <source>
        <dbReference type="ARBA" id="ARBA00025046"/>
    </source>
</evidence>
<name>A0A7U9HFT2_STRLI</name>
<evidence type="ECO:0000256" key="3">
    <source>
        <dbReference type="ARBA" id="ARBA00008621"/>
    </source>
</evidence>
<proteinExistence type="inferred from homology"/>
<keyword evidence="13" id="KW-0479">Metal-binding</keyword>
<comment type="similarity">
    <text evidence="3">Belongs to the class II aldolase/RraA-like family.</text>
</comment>
<dbReference type="Proteomes" id="UP000014062">
    <property type="component" value="Chromosome"/>
</dbReference>
<dbReference type="GO" id="GO:0016853">
    <property type="term" value="F:isomerase activity"/>
    <property type="evidence" value="ECO:0007669"/>
    <property type="project" value="UniProtKB-KW"/>
</dbReference>
<comment type="subunit">
    <text evidence="4">Homotrimer.</text>
</comment>
<dbReference type="AlphaFoldDB" id="A0A7U9HFT2"/>
<dbReference type="EC" id="4.1.3.17" evidence="5"/>
<dbReference type="NCBIfam" id="NF006093">
    <property type="entry name" value="PRK08245.1"/>
    <property type="match status" value="1"/>
</dbReference>
<dbReference type="InterPro" id="IPR005493">
    <property type="entry name" value="RraA/RraA-like"/>
</dbReference>
<evidence type="ECO:0000256" key="4">
    <source>
        <dbReference type="ARBA" id="ARBA00011233"/>
    </source>
</evidence>
<feature type="binding site" evidence="13">
    <location>
        <position position="159"/>
    </location>
    <ligand>
        <name>substrate</name>
    </ligand>
</feature>
<dbReference type="PANTHER" id="PTHR33254:SF4">
    <property type="entry name" value="4-HYDROXY-4-METHYL-2-OXOGLUTARATE ALDOLASE 3-RELATED"/>
    <property type="match status" value="1"/>
</dbReference>
<comment type="cofactor">
    <cofactor evidence="13">
        <name>Mg(2+)</name>
        <dbReference type="ChEBI" id="CHEBI:18420"/>
    </cofactor>
</comment>